<keyword evidence="7" id="KW-0274">FAD</keyword>
<proteinExistence type="inferred from homology"/>
<feature type="domain" description="FAD-binding FR-type" evidence="14">
    <location>
        <begin position="74"/>
        <end position="179"/>
    </location>
</feature>
<evidence type="ECO:0000313" key="16">
    <source>
        <dbReference type="Proteomes" id="UP001447188"/>
    </source>
</evidence>
<dbReference type="InterPro" id="IPR008333">
    <property type="entry name" value="Cbr1-like_FAD-bd_dom"/>
</dbReference>
<comment type="caution">
    <text evidence="15">The sequence shown here is derived from an EMBL/GenBank/DDBJ whole genome shotgun (WGS) entry which is preliminary data.</text>
</comment>
<dbReference type="PANTHER" id="PTHR19370">
    <property type="entry name" value="NADH-CYTOCHROME B5 REDUCTASE"/>
    <property type="match status" value="1"/>
</dbReference>
<dbReference type="Proteomes" id="UP001447188">
    <property type="component" value="Unassembled WGS sequence"/>
</dbReference>
<evidence type="ECO:0000259" key="14">
    <source>
        <dbReference type="PROSITE" id="PS51384"/>
    </source>
</evidence>
<comment type="cofactor">
    <cofactor evidence="1">
        <name>FAD</name>
        <dbReference type="ChEBI" id="CHEBI:57692"/>
    </cofactor>
</comment>
<evidence type="ECO:0000256" key="2">
    <source>
        <dbReference type="ARBA" id="ARBA00004572"/>
    </source>
</evidence>
<sequence>MFSRTVLPALRIAPRIIPGKQNIRHYATPAESKKTSFIYATLVGALAGGAYYYFYSSTSTKPLPPAEITLKGDNAWVDLPLVETRSVNANTKLLKFALPSENHVSGLHVASAIFTKYKGPNDEKPTIRPYTPVNDEDQRGYLELLVKKYPKGPMSTHIHGMDINQTLSFKGPIPKYEWAPNKHEHIALIAGGTGITPMYQLIRSIFKNPEDKTKVTLVFGNLTENDILLKSELDHLQNTYPRRFKVFYLLDNAPKDAGWATQGYVTKELLKTVLPEPGAGNNKIFVCGPPALYKAVSGTKISPSNQGELVGILKELGYKPEDVFKF</sequence>
<comment type="function">
    <text evidence="10">May mediate the reduction of outer membrane cytochrome b5.</text>
</comment>
<evidence type="ECO:0000256" key="12">
    <source>
        <dbReference type="ARBA" id="ARBA00041256"/>
    </source>
</evidence>
<dbReference type="SUPFAM" id="SSF63380">
    <property type="entry name" value="Riboflavin synthase domain-like"/>
    <property type="match status" value="1"/>
</dbReference>
<evidence type="ECO:0000256" key="5">
    <source>
        <dbReference type="ARBA" id="ARBA00022630"/>
    </source>
</evidence>
<evidence type="ECO:0000256" key="11">
    <source>
        <dbReference type="ARBA" id="ARBA00039435"/>
    </source>
</evidence>
<keyword evidence="8 15" id="KW-0560">Oxidoreductase</keyword>
<evidence type="ECO:0000256" key="1">
    <source>
        <dbReference type="ARBA" id="ARBA00001974"/>
    </source>
</evidence>
<keyword evidence="13" id="KW-0812">Transmembrane</keyword>
<dbReference type="InterPro" id="IPR001433">
    <property type="entry name" value="OxRdtase_FAD/NAD-bd"/>
</dbReference>
<comment type="similarity">
    <text evidence="3">Belongs to the flavoprotein pyridine nucleotide cytochrome reductase family.</text>
</comment>
<dbReference type="InterPro" id="IPR017938">
    <property type="entry name" value="Riboflavin_synthase-like_b-brl"/>
</dbReference>
<feature type="transmembrane region" description="Helical" evidence="13">
    <location>
        <begin position="37"/>
        <end position="55"/>
    </location>
</feature>
<keyword evidence="16" id="KW-1185">Reference proteome</keyword>
<dbReference type="CDD" id="cd06183">
    <property type="entry name" value="cyt_b5_reduct_like"/>
    <property type="match status" value="1"/>
</dbReference>
<evidence type="ECO:0000256" key="6">
    <source>
        <dbReference type="ARBA" id="ARBA00022787"/>
    </source>
</evidence>
<dbReference type="Pfam" id="PF00970">
    <property type="entry name" value="FAD_binding_6"/>
    <property type="match status" value="1"/>
</dbReference>
<evidence type="ECO:0000256" key="4">
    <source>
        <dbReference type="ARBA" id="ARBA00012011"/>
    </source>
</evidence>
<keyword evidence="6" id="KW-1000">Mitochondrion outer membrane</keyword>
<evidence type="ECO:0000256" key="7">
    <source>
        <dbReference type="ARBA" id="ARBA00022827"/>
    </source>
</evidence>
<evidence type="ECO:0000256" key="13">
    <source>
        <dbReference type="SAM" id="Phobius"/>
    </source>
</evidence>
<dbReference type="Gene3D" id="2.40.30.10">
    <property type="entry name" value="Translation factors"/>
    <property type="match status" value="1"/>
</dbReference>
<evidence type="ECO:0000256" key="9">
    <source>
        <dbReference type="ARBA" id="ARBA00023136"/>
    </source>
</evidence>
<gene>
    <name evidence="15" type="primary">MCR1</name>
    <name evidence="15" type="ORF">Q9L58_005296</name>
</gene>
<reference evidence="15 16" key="1">
    <citation type="submission" date="2024-02" db="EMBL/GenBank/DDBJ databases">
        <title>Discinaceae phylogenomics.</title>
        <authorList>
            <person name="Dirks A.C."/>
            <person name="James T.Y."/>
        </authorList>
    </citation>
    <scope>NUCLEOTIDE SEQUENCE [LARGE SCALE GENOMIC DNA]</scope>
    <source>
        <strain evidence="15 16">ACD0624</strain>
    </source>
</reference>
<dbReference type="PRINTS" id="PR00406">
    <property type="entry name" value="CYTB5RDTASE"/>
</dbReference>
<keyword evidence="9 13" id="KW-0472">Membrane</keyword>
<dbReference type="Gene3D" id="3.40.50.80">
    <property type="entry name" value="Nucleotide-binding domain of ferredoxin-NADP reductase (FNR) module"/>
    <property type="match status" value="1"/>
</dbReference>
<keyword evidence="5" id="KW-0285">Flavoprotein</keyword>
<dbReference type="Pfam" id="PF00175">
    <property type="entry name" value="NAD_binding_1"/>
    <property type="match status" value="1"/>
</dbReference>
<keyword evidence="13" id="KW-1133">Transmembrane helix</keyword>
<dbReference type="InterPro" id="IPR039261">
    <property type="entry name" value="FNR_nucleotide-bd"/>
</dbReference>
<evidence type="ECO:0000256" key="8">
    <source>
        <dbReference type="ARBA" id="ARBA00023002"/>
    </source>
</evidence>
<dbReference type="SUPFAM" id="SSF52343">
    <property type="entry name" value="Ferredoxin reductase-like, C-terminal NADP-linked domain"/>
    <property type="match status" value="1"/>
</dbReference>
<evidence type="ECO:0000256" key="10">
    <source>
        <dbReference type="ARBA" id="ARBA00037464"/>
    </source>
</evidence>
<dbReference type="GO" id="GO:0090524">
    <property type="term" value="F:cytochrome-b5 reductase activity, acting on NADH"/>
    <property type="evidence" value="ECO:0007669"/>
    <property type="project" value="UniProtKB-EC"/>
</dbReference>
<name>A0ABR3GIS6_9PEZI</name>
<dbReference type="InterPro" id="IPR001834">
    <property type="entry name" value="CBR-like"/>
</dbReference>
<dbReference type="PROSITE" id="PS51384">
    <property type="entry name" value="FAD_FR"/>
    <property type="match status" value="1"/>
</dbReference>
<protein>
    <recommendedName>
        <fullName evidence="11">NADH-cytochrome b5 reductase 2</fullName>
        <ecNumber evidence="4">1.6.2.2</ecNumber>
    </recommendedName>
    <alternativeName>
        <fullName evidence="12">Mitochondrial cytochrome b reductase</fullName>
    </alternativeName>
</protein>
<organism evidence="15 16">
    <name type="scientific">Discina gigas</name>
    <dbReference type="NCBI Taxonomy" id="1032678"/>
    <lineage>
        <taxon>Eukaryota</taxon>
        <taxon>Fungi</taxon>
        <taxon>Dikarya</taxon>
        <taxon>Ascomycota</taxon>
        <taxon>Pezizomycotina</taxon>
        <taxon>Pezizomycetes</taxon>
        <taxon>Pezizales</taxon>
        <taxon>Discinaceae</taxon>
        <taxon>Discina</taxon>
    </lineage>
</organism>
<comment type="subcellular location">
    <subcellularLocation>
        <location evidence="2">Mitochondrion outer membrane</location>
        <topology evidence="2">Single-pass membrane protein</topology>
    </subcellularLocation>
</comment>
<accession>A0ABR3GIS6</accession>
<dbReference type="PANTHER" id="PTHR19370:SF171">
    <property type="entry name" value="NADH-CYTOCHROME B5 REDUCTASE 2"/>
    <property type="match status" value="1"/>
</dbReference>
<dbReference type="InterPro" id="IPR017927">
    <property type="entry name" value="FAD-bd_FR_type"/>
</dbReference>
<evidence type="ECO:0000256" key="3">
    <source>
        <dbReference type="ARBA" id="ARBA00006105"/>
    </source>
</evidence>
<dbReference type="EMBL" id="JBBBZM010000063">
    <property type="protein sequence ID" value="KAL0635763.1"/>
    <property type="molecule type" value="Genomic_DNA"/>
</dbReference>
<evidence type="ECO:0000313" key="15">
    <source>
        <dbReference type="EMBL" id="KAL0635763.1"/>
    </source>
</evidence>
<keyword evidence="6" id="KW-0496">Mitochondrion</keyword>
<dbReference type="EC" id="1.6.2.2" evidence="4"/>